<organism evidence="2 3">
    <name type="scientific">Calothrix parietina FACHB-288</name>
    <dbReference type="NCBI Taxonomy" id="2692896"/>
    <lineage>
        <taxon>Bacteria</taxon>
        <taxon>Bacillati</taxon>
        <taxon>Cyanobacteriota</taxon>
        <taxon>Cyanophyceae</taxon>
        <taxon>Nostocales</taxon>
        <taxon>Calotrichaceae</taxon>
        <taxon>Calothrix</taxon>
    </lineage>
</organism>
<dbReference type="Proteomes" id="UP000658514">
    <property type="component" value="Unassembled WGS sequence"/>
</dbReference>
<dbReference type="RefSeq" id="WP_190547498.1">
    <property type="nucleotide sequence ID" value="NZ_CAWPNO010000001.1"/>
</dbReference>
<dbReference type="EMBL" id="JACJQH010000001">
    <property type="protein sequence ID" value="MBD2194119.1"/>
    <property type="molecule type" value="Genomic_DNA"/>
</dbReference>
<protein>
    <submittedName>
        <fullName evidence="2">Sigma-70 family RNA polymerase sigma factor</fullName>
    </submittedName>
</protein>
<name>A0ABR8A3G5_9CYAN</name>
<keyword evidence="3" id="KW-1185">Reference proteome</keyword>
<evidence type="ECO:0000313" key="2">
    <source>
        <dbReference type="EMBL" id="MBD2194119.1"/>
    </source>
</evidence>
<evidence type="ECO:0000313" key="3">
    <source>
        <dbReference type="Proteomes" id="UP000658514"/>
    </source>
</evidence>
<accession>A0ABR8A3G5</accession>
<proteinExistence type="predicted"/>
<comment type="caution">
    <text evidence="2">The sequence shown here is derived from an EMBL/GenBank/DDBJ whole genome shotgun (WGS) entry which is preliminary data.</text>
</comment>
<gene>
    <name evidence="2" type="ORF">H6G24_01225</name>
</gene>
<reference evidence="2 3" key="1">
    <citation type="journal article" date="2020" name="ISME J.">
        <title>Comparative genomics reveals insights into cyanobacterial evolution and habitat adaptation.</title>
        <authorList>
            <person name="Chen M.Y."/>
            <person name="Teng W.K."/>
            <person name="Zhao L."/>
            <person name="Hu C.X."/>
            <person name="Zhou Y.K."/>
            <person name="Han B.P."/>
            <person name="Song L.R."/>
            <person name="Shu W.S."/>
        </authorList>
    </citation>
    <scope>NUCLEOTIDE SEQUENCE [LARGE SCALE GENOMIC DNA]</scope>
    <source>
        <strain evidence="2 3">FACHB-288</strain>
    </source>
</reference>
<dbReference type="NCBIfam" id="TIGR02937">
    <property type="entry name" value="sigma70-ECF"/>
    <property type="match status" value="1"/>
</dbReference>
<dbReference type="Gene3D" id="1.10.1740.10">
    <property type="match status" value="1"/>
</dbReference>
<dbReference type="InterPro" id="IPR014284">
    <property type="entry name" value="RNA_pol_sigma-70_dom"/>
</dbReference>
<evidence type="ECO:0000259" key="1">
    <source>
        <dbReference type="Pfam" id="PF04542"/>
    </source>
</evidence>
<dbReference type="InterPro" id="IPR013325">
    <property type="entry name" value="RNA_pol_sigma_r2"/>
</dbReference>
<dbReference type="SUPFAM" id="SSF88946">
    <property type="entry name" value="Sigma2 domain of RNA polymerase sigma factors"/>
    <property type="match status" value="1"/>
</dbReference>
<dbReference type="Pfam" id="PF04542">
    <property type="entry name" value="Sigma70_r2"/>
    <property type="match status" value="1"/>
</dbReference>
<feature type="domain" description="RNA polymerase sigma-70 region 2" evidence="1">
    <location>
        <begin position="18"/>
        <end position="86"/>
    </location>
</feature>
<sequence length="213" mass="24145">MESKIAAESVTHFIIDAAHQELIAKIARKYTQGTSISWEDAAQTATMKVYEAVKAQKFHQGGIAEFQRWATVVARYEILNLVKKESLRTHQSLDAIIVGTDISLIETIPDEFNLLESVESADLIIQAKQAIINLDGRYPKRDYLKLWELIVAGKNQTQQASVLGISQGEVSKRWKELVGRIAIELGLLQPEAVKREQQIIQSKYTRRRSKAKW</sequence>
<dbReference type="InterPro" id="IPR007627">
    <property type="entry name" value="RNA_pol_sigma70_r2"/>
</dbReference>